<gene>
    <name evidence="7" type="ORF">S01H1_46587</name>
</gene>
<dbReference type="SUPFAM" id="SSF52833">
    <property type="entry name" value="Thioredoxin-like"/>
    <property type="match status" value="1"/>
</dbReference>
<dbReference type="EMBL" id="BARS01029840">
    <property type="protein sequence ID" value="GAG09151.1"/>
    <property type="molecule type" value="Genomic_DNA"/>
</dbReference>
<name>X0W934_9ZZZZ</name>
<keyword evidence="3" id="KW-0479">Metal-binding</keyword>
<protein>
    <submittedName>
        <fullName evidence="7">Uncharacterized protein</fullName>
    </submittedName>
</protein>
<dbReference type="PANTHER" id="PTHR43342">
    <property type="entry name" value="NADH-QUINONE OXIDOREDUCTASE, E SUBUNIT"/>
    <property type="match status" value="1"/>
</dbReference>
<evidence type="ECO:0000256" key="6">
    <source>
        <dbReference type="ARBA" id="ARBA00034078"/>
    </source>
</evidence>
<sequence length="178" mass="19699">MAETSCENHADPDRADRPSADEISAVLDELDVSPQSNLIGLLQEVQDRLGYLPAPALQQINRRTRTPLSRIYGVVSFYAQFYTEPRGRHTIRCCRGTACHVRGGKKVIDTVRNIVGIEDGETTEDMMFSFETVACLGACALSPVVVVDGMYYGKATVRRIEEVLDQIADAESNEEETN</sequence>
<keyword evidence="5" id="KW-0411">Iron-sulfur</keyword>
<comment type="cofactor">
    <cofactor evidence="6">
        <name>[2Fe-2S] cluster</name>
        <dbReference type="ChEBI" id="CHEBI:190135"/>
    </cofactor>
</comment>
<organism evidence="7">
    <name type="scientific">marine sediment metagenome</name>
    <dbReference type="NCBI Taxonomy" id="412755"/>
    <lineage>
        <taxon>unclassified sequences</taxon>
        <taxon>metagenomes</taxon>
        <taxon>ecological metagenomes</taxon>
    </lineage>
</organism>
<dbReference type="InterPro" id="IPR002023">
    <property type="entry name" value="NuoE-like"/>
</dbReference>
<dbReference type="InterPro" id="IPR028431">
    <property type="entry name" value="NADP_DH_HndA-like"/>
</dbReference>
<evidence type="ECO:0000256" key="2">
    <source>
        <dbReference type="ARBA" id="ARBA00022714"/>
    </source>
</evidence>
<evidence type="ECO:0000313" key="7">
    <source>
        <dbReference type="EMBL" id="GAG09151.1"/>
    </source>
</evidence>
<keyword evidence="2" id="KW-0001">2Fe-2S</keyword>
<keyword evidence="4" id="KW-0408">Iron</keyword>
<dbReference type="CDD" id="cd03064">
    <property type="entry name" value="TRX_Fd_NuoE"/>
    <property type="match status" value="1"/>
</dbReference>
<proteinExistence type="inferred from homology"/>
<dbReference type="Gene3D" id="3.40.30.10">
    <property type="entry name" value="Glutaredoxin"/>
    <property type="match status" value="1"/>
</dbReference>
<dbReference type="AlphaFoldDB" id="X0W934"/>
<evidence type="ECO:0000256" key="4">
    <source>
        <dbReference type="ARBA" id="ARBA00023004"/>
    </source>
</evidence>
<evidence type="ECO:0000256" key="3">
    <source>
        <dbReference type="ARBA" id="ARBA00022723"/>
    </source>
</evidence>
<dbReference type="InterPro" id="IPR041921">
    <property type="entry name" value="NuoE_N"/>
</dbReference>
<dbReference type="Gene3D" id="1.10.10.1590">
    <property type="entry name" value="NADH-quinone oxidoreductase subunit E"/>
    <property type="match status" value="1"/>
</dbReference>
<dbReference type="InterPro" id="IPR036249">
    <property type="entry name" value="Thioredoxin-like_sf"/>
</dbReference>
<accession>X0W934</accession>
<reference evidence="7" key="1">
    <citation type="journal article" date="2014" name="Front. Microbiol.">
        <title>High frequency of phylogenetically diverse reductive dehalogenase-homologous genes in deep subseafloor sedimentary metagenomes.</title>
        <authorList>
            <person name="Kawai M."/>
            <person name="Futagami T."/>
            <person name="Toyoda A."/>
            <person name="Takaki Y."/>
            <person name="Nishi S."/>
            <person name="Hori S."/>
            <person name="Arai W."/>
            <person name="Tsubouchi T."/>
            <person name="Morono Y."/>
            <person name="Uchiyama I."/>
            <person name="Ito T."/>
            <person name="Fujiyama A."/>
            <person name="Inagaki F."/>
            <person name="Takami H."/>
        </authorList>
    </citation>
    <scope>NUCLEOTIDE SEQUENCE</scope>
    <source>
        <strain evidence="7">Expedition CK06-06</strain>
    </source>
</reference>
<dbReference type="PIRSF" id="PIRSF000216">
    <property type="entry name" value="NADH_DH_24kDa"/>
    <property type="match status" value="1"/>
</dbReference>
<dbReference type="PANTHER" id="PTHR43342:SF1">
    <property type="entry name" value="BIFURCATING [FEFE] HYDROGENASE GAMMA SUBUNIT"/>
    <property type="match status" value="1"/>
</dbReference>
<evidence type="ECO:0000256" key="1">
    <source>
        <dbReference type="ARBA" id="ARBA00010643"/>
    </source>
</evidence>
<dbReference type="GO" id="GO:0016491">
    <property type="term" value="F:oxidoreductase activity"/>
    <property type="evidence" value="ECO:0007669"/>
    <property type="project" value="InterPro"/>
</dbReference>
<comment type="caution">
    <text evidence="7">The sequence shown here is derived from an EMBL/GenBank/DDBJ whole genome shotgun (WGS) entry which is preliminary data.</text>
</comment>
<comment type="similarity">
    <text evidence="1">Belongs to the complex I 24 kDa subunit family.</text>
</comment>
<dbReference type="Pfam" id="PF01257">
    <property type="entry name" value="2Fe-2S_thioredx"/>
    <property type="match status" value="1"/>
</dbReference>
<dbReference type="GO" id="GO:0046872">
    <property type="term" value="F:metal ion binding"/>
    <property type="evidence" value="ECO:0007669"/>
    <property type="project" value="UniProtKB-KW"/>
</dbReference>
<evidence type="ECO:0000256" key="5">
    <source>
        <dbReference type="ARBA" id="ARBA00023014"/>
    </source>
</evidence>
<dbReference type="InterPro" id="IPR042128">
    <property type="entry name" value="NuoE_dom"/>
</dbReference>
<dbReference type="GO" id="GO:0051537">
    <property type="term" value="F:2 iron, 2 sulfur cluster binding"/>
    <property type="evidence" value="ECO:0007669"/>
    <property type="project" value="UniProtKB-KW"/>
</dbReference>